<accession>A0ABS1CGW5</accession>
<evidence type="ECO:0000313" key="2">
    <source>
        <dbReference type="Proteomes" id="UP000748752"/>
    </source>
</evidence>
<name>A0ABS1CGW5_9GAMM</name>
<reference evidence="1 2" key="1">
    <citation type="journal article" date="2020" name="Microorganisms">
        <title>Osmotic Adaptation and Compatible Solute Biosynthesis of Phototrophic Bacteria as Revealed from Genome Analyses.</title>
        <authorList>
            <person name="Imhoff J.F."/>
            <person name="Rahn T."/>
            <person name="Kunzel S."/>
            <person name="Keller A."/>
            <person name="Neulinger S.C."/>
        </authorList>
    </citation>
    <scope>NUCLEOTIDE SEQUENCE [LARGE SCALE GENOMIC DNA]</scope>
    <source>
        <strain evidence="1 2">DSM 6210</strain>
    </source>
</reference>
<gene>
    <name evidence="1" type="ORF">CKO31_08225</name>
</gene>
<protein>
    <submittedName>
        <fullName evidence="1">Uncharacterized protein</fullName>
    </submittedName>
</protein>
<evidence type="ECO:0000313" key="1">
    <source>
        <dbReference type="EMBL" id="MBK1630729.1"/>
    </source>
</evidence>
<organism evidence="1 2">
    <name type="scientific">Thiohalocapsa halophila</name>
    <dbReference type="NCBI Taxonomy" id="69359"/>
    <lineage>
        <taxon>Bacteria</taxon>
        <taxon>Pseudomonadati</taxon>
        <taxon>Pseudomonadota</taxon>
        <taxon>Gammaproteobacteria</taxon>
        <taxon>Chromatiales</taxon>
        <taxon>Chromatiaceae</taxon>
        <taxon>Thiohalocapsa</taxon>
    </lineage>
</organism>
<keyword evidence="2" id="KW-1185">Reference proteome</keyword>
<comment type="caution">
    <text evidence="1">The sequence shown here is derived from an EMBL/GenBank/DDBJ whole genome shotgun (WGS) entry which is preliminary data.</text>
</comment>
<dbReference type="Proteomes" id="UP000748752">
    <property type="component" value="Unassembled WGS sequence"/>
</dbReference>
<dbReference type="EMBL" id="NRRV01000015">
    <property type="protein sequence ID" value="MBK1630729.1"/>
    <property type="molecule type" value="Genomic_DNA"/>
</dbReference>
<sequence length="74" mass="8038">MELKLLQAAEQAAEQALSEALSELAHGRPAAAARAAERALSLKRTPMGEQVARFVRLRRDAAARDLLQDLTARS</sequence>
<proteinExistence type="predicted"/>